<evidence type="ECO:0000313" key="1">
    <source>
        <dbReference type="EMBL" id="THV54120.1"/>
    </source>
</evidence>
<gene>
    <name evidence="1" type="ORF">BGAL_0034g00410</name>
</gene>
<organism evidence="1 2">
    <name type="scientific">Botrytis galanthina</name>
    <dbReference type="NCBI Taxonomy" id="278940"/>
    <lineage>
        <taxon>Eukaryota</taxon>
        <taxon>Fungi</taxon>
        <taxon>Dikarya</taxon>
        <taxon>Ascomycota</taxon>
        <taxon>Pezizomycotina</taxon>
        <taxon>Leotiomycetes</taxon>
        <taxon>Helotiales</taxon>
        <taxon>Sclerotiniaceae</taxon>
        <taxon>Botrytis</taxon>
    </lineage>
</organism>
<sequence length="181" mass="20195">MVHDPQNYFSSSKTLLKEMPYLESRFAHFLISPPGINPKPSFSPIFNSSSLLSNFSRDAAYKPLPECEFEERSSLFLWIVQENGLPTLCKSIDQGFGSEVWKGFGKAIIVHGDQDELIPYYMAKQAVDVIGAHDAQLFTAIGKKHGWDMSLFLGDPGLEKVEEAWEALDEIILKAQGGHSS</sequence>
<dbReference type="EMBL" id="PQXL01000034">
    <property type="protein sequence ID" value="THV54120.1"/>
    <property type="molecule type" value="Genomic_DNA"/>
</dbReference>
<protein>
    <recommendedName>
        <fullName evidence="3">Peptidase S9 prolyl oligopeptidase catalytic domain-containing protein</fullName>
    </recommendedName>
</protein>
<reference evidence="1 2" key="1">
    <citation type="submission" date="2017-12" db="EMBL/GenBank/DDBJ databases">
        <title>Comparative genomics of Botrytis spp.</title>
        <authorList>
            <person name="Valero-Jimenez C.A."/>
            <person name="Tapia P."/>
            <person name="Veloso J."/>
            <person name="Silva-Moreno E."/>
            <person name="Staats M."/>
            <person name="Valdes J.H."/>
            <person name="Van Kan J.A.L."/>
        </authorList>
    </citation>
    <scope>NUCLEOTIDE SEQUENCE [LARGE SCALE GENOMIC DNA]</scope>
    <source>
        <strain evidence="1 2">MUCL435</strain>
    </source>
</reference>
<dbReference type="Proteomes" id="UP000308671">
    <property type="component" value="Unassembled WGS sequence"/>
</dbReference>
<evidence type="ECO:0008006" key="3">
    <source>
        <dbReference type="Google" id="ProtNLM"/>
    </source>
</evidence>
<evidence type="ECO:0000313" key="2">
    <source>
        <dbReference type="Proteomes" id="UP000308671"/>
    </source>
</evidence>
<keyword evidence="2" id="KW-1185">Reference proteome</keyword>
<dbReference type="InterPro" id="IPR029058">
    <property type="entry name" value="AB_hydrolase_fold"/>
</dbReference>
<name>A0A4S8R8X0_9HELO</name>
<dbReference type="Gene3D" id="3.40.50.1820">
    <property type="entry name" value="alpha/beta hydrolase"/>
    <property type="match status" value="1"/>
</dbReference>
<accession>A0A4S8R8X0</accession>
<comment type="caution">
    <text evidence="1">The sequence shown here is derived from an EMBL/GenBank/DDBJ whole genome shotgun (WGS) entry which is preliminary data.</text>
</comment>
<dbReference type="OrthoDB" id="19653at2759"/>
<proteinExistence type="predicted"/>
<dbReference type="AlphaFoldDB" id="A0A4S8R8X0"/>